<keyword evidence="4" id="KW-0378">Hydrolase</keyword>
<keyword evidence="2" id="KW-1133">Transmembrane helix</keyword>
<protein>
    <submittedName>
        <fullName evidence="4">DEAD/DEAH box helicase</fullName>
    </submittedName>
</protein>
<dbReference type="Pfam" id="PF19803">
    <property type="entry name" value="DUF6286"/>
    <property type="match status" value="1"/>
</dbReference>
<feature type="region of interest" description="Disordered" evidence="1">
    <location>
        <begin position="302"/>
        <end position="340"/>
    </location>
</feature>
<keyword evidence="4" id="KW-0547">Nucleotide-binding</keyword>
<feature type="domain" description="DUF6286" evidence="3">
    <location>
        <begin position="200"/>
        <end position="303"/>
    </location>
</feature>
<keyword evidence="4" id="KW-0067">ATP-binding</keyword>
<evidence type="ECO:0000313" key="4">
    <source>
        <dbReference type="EMBL" id="MBM7053137.1"/>
    </source>
</evidence>
<keyword evidence="4" id="KW-0347">Helicase</keyword>
<keyword evidence="2" id="KW-0472">Membrane</keyword>
<name>A0ABS2HUE1_9ACTN</name>
<evidence type="ECO:0000256" key="1">
    <source>
        <dbReference type="SAM" id="MobiDB-lite"/>
    </source>
</evidence>
<evidence type="ECO:0000313" key="5">
    <source>
        <dbReference type="Proteomes" id="UP000712045"/>
    </source>
</evidence>
<organism evidence="4 5">
    <name type="scientific">Streptomyces durocortorensis</name>
    <dbReference type="NCBI Taxonomy" id="2811104"/>
    <lineage>
        <taxon>Bacteria</taxon>
        <taxon>Bacillati</taxon>
        <taxon>Actinomycetota</taxon>
        <taxon>Actinomycetes</taxon>
        <taxon>Kitasatosporales</taxon>
        <taxon>Streptomycetaceae</taxon>
        <taxon>Streptomyces</taxon>
    </lineage>
</organism>
<dbReference type="EMBL" id="JAFEUF010000012">
    <property type="protein sequence ID" value="MBM7053137.1"/>
    <property type="molecule type" value="Genomic_DNA"/>
</dbReference>
<feature type="transmembrane region" description="Helical" evidence="2">
    <location>
        <begin position="188"/>
        <end position="210"/>
    </location>
</feature>
<gene>
    <name evidence="4" type="ORF">JS521_04460</name>
</gene>
<keyword evidence="2" id="KW-0812">Transmembrane</keyword>
<dbReference type="GO" id="GO:0004386">
    <property type="term" value="F:helicase activity"/>
    <property type="evidence" value="ECO:0007669"/>
    <property type="project" value="UniProtKB-KW"/>
</dbReference>
<dbReference type="InterPro" id="IPR046253">
    <property type="entry name" value="DUF6286"/>
</dbReference>
<dbReference type="RefSeq" id="WP_205081397.1">
    <property type="nucleotide sequence ID" value="NZ_JAFEUF010000012.1"/>
</dbReference>
<proteinExistence type="predicted"/>
<dbReference type="Proteomes" id="UP000712045">
    <property type="component" value="Unassembled WGS sequence"/>
</dbReference>
<accession>A0ABS2HUE1</accession>
<evidence type="ECO:0000256" key="2">
    <source>
        <dbReference type="SAM" id="Phobius"/>
    </source>
</evidence>
<comment type="caution">
    <text evidence="4">The sequence shown here is derived from an EMBL/GenBank/DDBJ whole genome shotgun (WGS) entry which is preliminary data.</text>
</comment>
<feature type="compositionally biased region" description="Low complexity" evidence="1">
    <location>
        <begin position="310"/>
        <end position="340"/>
    </location>
</feature>
<evidence type="ECO:0000259" key="3">
    <source>
        <dbReference type="Pfam" id="PF19803"/>
    </source>
</evidence>
<reference evidence="4 5" key="1">
    <citation type="submission" date="2021-02" db="EMBL/GenBank/DDBJ databases">
        <title>Genome Streptomyces sp. RHZ10.</title>
        <authorList>
            <person name="Besaury L."/>
        </authorList>
    </citation>
    <scope>NUCLEOTIDE SEQUENCE [LARGE SCALE GENOMIC DNA]</scope>
    <source>
        <strain evidence="4 5">RHZ10</strain>
    </source>
</reference>
<keyword evidence="5" id="KW-1185">Reference proteome</keyword>
<sequence length="340" mass="35066">MTVPATGRGTTTVAPRAVRRIAERAAAEALPDGGAVTRGSASVRGASARVTLRLRLPYPVRADETAGLIRDRARSRTAALTGLFVPHADIRIDALSVLPVPPARQLTDGQPPGADATASGVEAAAGIGGRGGRIRAQRRLPAAVTAIVGAAGCALLLVDVISVRLGGTPAAWRTWLVDWAATHSPADAAVRVGGVVAALTGLWLLGCALLPGLRRGLTMAEPGPQLRAALDRTAAARIVQDRAATVPGVVRVRVRVRRRRVRVRADVGFGDPQQVRAEVVRVVGAALPELALARTPALRVRVRSEPRGLPPTTEESAESPAASPGVPAASAAASTERQEG</sequence>
<feature type="transmembrane region" description="Helical" evidence="2">
    <location>
        <begin position="140"/>
        <end position="163"/>
    </location>
</feature>